<dbReference type="Proteomes" id="UP000240830">
    <property type="component" value="Unassembled WGS sequence"/>
</dbReference>
<comment type="caution">
    <text evidence="5">The sequence shown here is derived from an EMBL/GenBank/DDBJ whole genome shotgun (WGS) entry which is preliminary data.</text>
</comment>
<evidence type="ECO:0000313" key="5">
    <source>
        <dbReference type="EMBL" id="PJF16499.1"/>
    </source>
</evidence>
<feature type="domain" description="DNA polymerase alpha/delta/epsilon subunit B" evidence="3">
    <location>
        <begin position="157"/>
        <end position="251"/>
    </location>
</feature>
<dbReference type="Gene3D" id="2.40.50.430">
    <property type="match status" value="1"/>
</dbReference>
<keyword evidence="6" id="KW-1185">Reference proteome</keyword>
<dbReference type="Pfam" id="PF04042">
    <property type="entry name" value="DNA_pol_E_B"/>
    <property type="match status" value="1"/>
</dbReference>
<protein>
    <submittedName>
        <fullName evidence="5">Uncharacterized protein</fullName>
    </submittedName>
</protein>
<dbReference type="EMBL" id="MTSL01000219">
    <property type="protein sequence ID" value="PJF16499.1"/>
    <property type="molecule type" value="Genomic_DNA"/>
</dbReference>
<evidence type="ECO:0000259" key="3">
    <source>
        <dbReference type="Pfam" id="PF04042"/>
    </source>
</evidence>
<reference evidence="5 6" key="1">
    <citation type="submission" date="2016-10" db="EMBL/GenBank/DDBJ databases">
        <title>The genome of Paramicrosporidium saccamoebae is the missing link in understanding Cryptomycota and Microsporidia evolution.</title>
        <authorList>
            <person name="Quandt C.A."/>
            <person name="Beaudet D."/>
            <person name="Corsaro D."/>
            <person name="Michel R."/>
            <person name="Corradi N."/>
            <person name="James T."/>
        </authorList>
    </citation>
    <scope>NUCLEOTIDE SEQUENCE [LARGE SCALE GENOMIC DNA]</scope>
    <source>
        <strain evidence="5 6">KSL3</strain>
    </source>
</reference>
<dbReference type="InterPro" id="IPR024826">
    <property type="entry name" value="DNA_pol_delta/II_ssu"/>
</dbReference>
<dbReference type="PANTHER" id="PTHR10416">
    <property type="entry name" value="DNA POLYMERASE DELTA SUBUNIT 2"/>
    <property type="match status" value="1"/>
</dbReference>
<feature type="domain" description="DNA polymerase delta subunit OB-fold" evidence="4">
    <location>
        <begin position="21"/>
        <end position="81"/>
    </location>
</feature>
<gene>
    <name evidence="5" type="ORF">PSACC_03684</name>
</gene>
<dbReference type="GO" id="GO:0043625">
    <property type="term" value="C:delta DNA polymerase complex"/>
    <property type="evidence" value="ECO:0007669"/>
    <property type="project" value="TreeGrafter"/>
</dbReference>
<dbReference type="Pfam" id="PF18018">
    <property type="entry name" value="DNA_pol_D_N"/>
    <property type="match status" value="1"/>
</dbReference>
<organism evidence="5 6">
    <name type="scientific">Paramicrosporidium saccamoebae</name>
    <dbReference type="NCBI Taxonomy" id="1246581"/>
    <lineage>
        <taxon>Eukaryota</taxon>
        <taxon>Fungi</taxon>
        <taxon>Fungi incertae sedis</taxon>
        <taxon>Cryptomycota</taxon>
        <taxon>Cryptomycota incertae sedis</taxon>
        <taxon>Paramicrosporidium</taxon>
    </lineage>
</organism>
<comment type="similarity">
    <text evidence="1">Belongs to the DNA polymerase delta/II small subunit family.</text>
</comment>
<dbReference type="OrthoDB" id="3763at2759"/>
<dbReference type="AlphaFoldDB" id="A0A2H9TFN1"/>
<evidence type="ECO:0000313" key="6">
    <source>
        <dbReference type="Proteomes" id="UP000240830"/>
    </source>
</evidence>
<dbReference type="InterPro" id="IPR040663">
    <property type="entry name" value="DNA_pol_D_N"/>
</dbReference>
<sequence>MPEIRSFRQNSVESSASQSFPVLQTPSSYLGGDHLYYIEDESGRLELSFSEFGRELSPVTGTCMAIRGFERPDGKFEFKDYLLPGLAPSSRVATYAAIVSGLQFGHDEQDDLSIDLLFDFLMGNHQLETQIPACQISSVVCLILGIQSLLVRNDMGMTMYVVVIPGSTDPVGCALPQHPFKRGILPSSAKSPNTVLLANPSVVSLEGGSFLLTSGQNIEDMLRYTNDKDPLKMAELVLNSRHIAPSAPDTLCRL</sequence>
<proteinExistence type="inferred from homology"/>
<evidence type="ECO:0000256" key="1">
    <source>
        <dbReference type="ARBA" id="ARBA00006035"/>
    </source>
</evidence>
<dbReference type="InterPro" id="IPR007185">
    <property type="entry name" value="DNA_pol_a/d/e_bsu"/>
</dbReference>
<keyword evidence="2" id="KW-0235">DNA replication</keyword>
<accession>A0A2H9TFN1</accession>
<dbReference type="Gene3D" id="3.60.21.50">
    <property type="match status" value="1"/>
</dbReference>
<evidence type="ECO:0000259" key="4">
    <source>
        <dbReference type="Pfam" id="PF18018"/>
    </source>
</evidence>
<dbReference type="STRING" id="1246581.A0A2H9TFN1"/>
<dbReference type="PANTHER" id="PTHR10416:SF0">
    <property type="entry name" value="DNA POLYMERASE DELTA SUBUNIT 2"/>
    <property type="match status" value="1"/>
</dbReference>
<dbReference type="GO" id="GO:0006271">
    <property type="term" value="P:DNA strand elongation involved in DNA replication"/>
    <property type="evidence" value="ECO:0007669"/>
    <property type="project" value="TreeGrafter"/>
</dbReference>
<dbReference type="GO" id="GO:0003677">
    <property type="term" value="F:DNA binding"/>
    <property type="evidence" value="ECO:0007669"/>
    <property type="project" value="InterPro"/>
</dbReference>
<name>A0A2H9TFN1_9FUNG</name>
<evidence type="ECO:0000256" key="2">
    <source>
        <dbReference type="ARBA" id="ARBA00022705"/>
    </source>
</evidence>